<dbReference type="PANTHER" id="PTHR43881">
    <property type="entry name" value="GAMMA-GLUTAMYLTRANSPEPTIDASE (AFU_ORTHOLOGUE AFUA_4G13580)"/>
    <property type="match status" value="1"/>
</dbReference>
<dbReference type="PANTHER" id="PTHR43881:SF1">
    <property type="entry name" value="GAMMA-GLUTAMYLTRANSPEPTIDASE (AFU_ORTHOLOGUE AFUA_4G13580)"/>
    <property type="match status" value="1"/>
</dbReference>
<dbReference type="Gene3D" id="1.10.246.130">
    <property type="match status" value="1"/>
</dbReference>
<dbReference type="HOGENOM" id="CLU_014813_3_1_1"/>
<dbReference type="GO" id="GO:0036374">
    <property type="term" value="F:glutathione hydrolase activity"/>
    <property type="evidence" value="ECO:0007669"/>
    <property type="project" value="InterPro"/>
</dbReference>
<dbReference type="GO" id="GO:0006751">
    <property type="term" value="P:glutathione catabolic process"/>
    <property type="evidence" value="ECO:0007669"/>
    <property type="project" value="InterPro"/>
</dbReference>
<accession>V4A2E2</accession>
<feature type="active site" description="Nucleophile" evidence="1">
    <location>
        <position position="361"/>
    </location>
</feature>
<dbReference type="GeneID" id="20246915"/>
<dbReference type="InterPro" id="IPR000101">
    <property type="entry name" value="GGT_peptidase"/>
</dbReference>
<name>V4A2E2_LOTGI</name>
<sequence>MVDKGDEYIFNSRKSPIVCQHGIVSTNQPLASQIGLDILKAGGNAADAAIAVAAALNVTEPCSTGMGGDAFCLFYEANSKTVKGLNGSGRAPKAATLELFKSCGYTPDNPMPMRGGLSVTVPGAAAAWVDTVQHFGSGKISLVDILQPAINLAENGFPVQQTVAHFWAKGSSLLKDPENKHGQDMLLDGEAPKHGQVIKLPKMAQTFKEVAKYGKKGFYEGRIAQAVVDVVNAHGGVMSLEDLASHRTTYEEPISVDYKGHRVWEIAPSGQGLVALLALNILDDYDLRAMEHNSGEYLHHVIEAIRLGFADGLQYIADPSMVNVPIKELLSKKYAKERRKHINSNRTSSVIHGSPYLGSDTTYFSITDAHGNACSFINSNFMGFGTGLVPEGCGFTLQNRGYGFSLEPDHPNRLEPGKRPYHTIIPAMITSHDTALTSIFMNSMNEHAFLYAYMNMWSYIVVLLNMVEFGMNPQQAIDAPRFCVGGGYGCGNVVSLEEGIQEDTIRVLKDKGHNVEGPLVGYDRSLFGRGHVIAKGDWWRGDTSSRSDVWWGGCDPRTDSSAVGF</sequence>
<reference evidence="3 4" key="1">
    <citation type="journal article" date="2013" name="Nature">
        <title>Insights into bilaterian evolution from three spiralian genomes.</title>
        <authorList>
            <person name="Simakov O."/>
            <person name="Marletaz F."/>
            <person name="Cho S.J."/>
            <person name="Edsinger-Gonzales E."/>
            <person name="Havlak P."/>
            <person name="Hellsten U."/>
            <person name="Kuo D.H."/>
            <person name="Larsson T."/>
            <person name="Lv J."/>
            <person name="Arendt D."/>
            <person name="Savage R."/>
            <person name="Osoegawa K."/>
            <person name="de Jong P."/>
            <person name="Grimwood J."/>
            <person name="Chapman J.A."/>
            <person name="Shapiro H."/>
            <person name="Aerts A."/>
            <person name="Otillar R.P."/>
            <person name="Terry A.Y."/>
            <person name="Boore J.L."/>
            <person name="Grigoriev I.V."/>
            <person name="Lindberg D.R."/>
            <person name="Seaver E.C."/>
            <person name="Weisblat D.A."/>
            <person name="Putnam N.H."/>
            <person name="Rokhsar D.S."/>
        </authorList>
    </citation>
    <scope>NUCLEOTIDE SEQUENCE [LARGE SCALE GENOMIC DNA]</scope>
</reference>
<evidence type="ECO:0000256" key="2">
    <source>
        <dbReference type="PIRSR" id="PIRSR600101-2"/>
    </source>
</evidence>
<evidence type="ECO:0000256" key="1">
    <source>
        <dbReference type="PIRSR" id="PIRSR600101-1"/>
    </source>
</evidence>
<dbReference type="NCBIfam" id="TIGR00066">
    <property type="entry name" value="g_glut_trans"/>
    <property type="match status" value="1"/>
</dbReference>
<dbReference type="InterPro" id="IPR043137">
    <property type="entry name" value="GGT_ssub_C"/>
</dbReference>
<dbReference type="PRINTS" id="PR01210">
    <property type="entry name" value="GGTRANSPTASE"/>
</dbReference>
<evidence type="ECO:0000313" key="3">
    <source>
        <dbReference type="EMBL" id="ESO87456.1"/>
    </source>
</evidence>
<proteinExistence type="predicted"/>
<dbReference type="RefSeq" id="XP_009061921.1">
    <property type="nucleotide sequence ID" value="XM_009063673.1"/>
</dbReference>
<dbReference type="EMBL" id="KB202917">
    <property type="protein sequence ID" value="ESO87456.1"/>
    <property type="molecule type" value="Genomic_DNA"/>
</dbReference>
<feature type="binding site" evidence="2">
    <location>
        <position position="452"/>
    </location>
    <ligand>
        <name>L-glutamate</name>
        <dbReference type="ChEBI" id="CHEBI:29985"/>
    </ligand>
</feature>
<gene>
    <name evidence="3" type="ORF">LOTGIDRAFT_220165</name>
</gene>
<evidence type="ECO:0008006" key="5">
    <source>
        <dbReference type="Google" id="ProtNLM"/>
    </source>
</evidence>
<keyword evidence="4" id="KW-1185">Reference proteome</keyword>
<organism evidence="3 4">
    <name type="scientific">Lottia gigantea</name>
    <name type="common">Giant owl limpet</name>
    <dbReference type="NCBI Taxonomy" id="225164"/>
    <lineage>
        <taxon>Eukaryota</taxon>
        <taxon>Metazoa</taxon>
        <taxon>Spiralia</taxon>
        <taxon>Lophotrochozoa</taxon>
        <taxon>Mollusca</taxon>
        <taxon>Gastropoda</taxon>
        <taxon>Patellogastropoda</taxon>
        <taxon>Lottioidea</taxon>
        <taxon>Lottiidae</taxon>
        <taxon>Lottia</taxon>
    </lineage>
</organism>
<dbReference type="InterPro" id="IPR029055">
    <property type="entry name" value="Ntn_hydrolases_N"/>
</dbReference>
<dbReference type="STRING" id="225164.V4A2E2"/>
<dbReference type="OrthoDB" id="2015213at2759"/>
<dbReference type="AlphaFoldDB" id="V4A2E2"/>
<dbReference type="InterPro" id="IPR043138">
    <property type="entry name" value="GGT_lsub"/>
</dbReference>
<dbReference type="CTD" id="20246915"/>
<dbReference type="KEGG" id="lgi:LOTGIDRAFT_220165"/>
<dbReference type="SUPFAM" id="SSF56235">
    <property type="entry name" value="N-terminal nucleophile aminohydrolases (Ntn hydrolases)"/>
    <property type="match status" value="1"/>
</dbReference>
<dbReference type="Pfam" id="PF01019">
    <property type="entry name" value="G_glu_transpept"/>
    <property type="match status" value="1"/>
</dbReference>
<dbReference type="OMA" id="EGNMVSY"/>
<evidence type="ECO:0000313" key="4">
    <source>
        <dbReference type="Proteomes" id="UP000030746"/>
    </source>
</evidence>
<dbReference type="Proteomes" id="UP000030746">
    <property type="component" value="Unassembled WGS sequence"/>
</dbReference>
<dbReference type="Gene3D" id="3.60.20.40">
    <property type="match status" value="1"/>
</dbReference>
<dbReference type="InterPro" id="IPR052896">
    <property type="entry name" value="GGT-like_enzyme"/>
</dbReference>
<protein>
    <recommendedName>
        <fullName evidence="5">Gamma-glutamyltransferase</fullName>
    </recommendedName>
</protein>